<protein>
    <recommendedName>
        <fullName evidence="3">YncE family protein</fullName>
    </recommendedName>
</protein>
<reference evidence="1" key="1">
    <citation type="submission" date="2019-03" db="EMBL/GenBank/DDBJ databases">
        <title>Lake Tanganyika Metagenome-Assembled Genomes (MAGs).</title>
        <authorList>
            <person name="Tran P."/>
        </authorList>
    </citation>
    <scope>NUCLEOTIDE SEQUENCE</scope>
    <source>
        <strain evidence="1">K_DeepCast_150m_m2_040</strain>
    </source>
</reference>
<dbReference type="PANTHER" id="PTHR47197:SF3">
    <property type="entry name" value="DIHYDRO-HEME D1 DEHYDROGENASE"/>
    <property type="match status" value="1"/>
</dbReference>
<evidence type="ECO:0000313" key="1">
    <source>
        <dbReference type="EMBL" id="MBM3332703.1"/>
    </source>
</evidence>
<evidence type="ECO:0000313" key="2">
    <source>
        <dbReference type="Proteomes" id="UP000779900"/>
    </source>
</evidence>
<name>A0A937XFY9_UNCW3</name>
<comment type="caution">
    <text evidence="1">The sequence shown here is derived from an EMBL/GenBank/DDBJ whole genome shotgun (WGS) entry which is preliminary data.</text>
</comment>
<dbReference type="InterPro" id="IPR051200">
    <property type="entry name" value="Host-pathogen_enzymatic-act"/>
</dbReference>
<sequence length="826" mass="90502">MRRCVRGRDRHSLGSWPGGGKVFLCALALGMLLASSVSAQVVEGYIQLPDTFGVFNPPYQVAVDYAPGAERLFVIGESSQVLVVDAISFQKLKRIPILARSICYSSAHDKLYVAELTGGKLDVVDGNTYEVIKQVPLGDNADWLFYNPIVDRVYCGTYRWRVVDCASDSIVDTLEVSGRGRCRAFDSLHNKLYSSTVYGLKVLDCGMDSVVATIDRIADASALCYNRTGDLVYATVSPRTGQHETLYSVDTQADSVIAKFRMPLHTEIYAPTFVICHDPIHNRVFTACPCYVAGIDCGGDTLALIWTSRPPVYPPSGLVCAPELNKVYMGWAAYVVRYDGSTGSLFLVDMDATTMDPLYLPRLRTLYYASYDGRFGVIGCDSDSVLDVLALAPRAERVCMDTIDNKLYFAHSELPSYLGVVDCAAGNVQSLQMCKGPREMVHNSRDNKLYVVTWDGFYGNRCGVSVYDCKSDSLLRFMPVGYVRGGLHWHPSLNKIYAGANDTLGYDYVAVIDCATDSVTRILPRGTYSKGFRCTLLSPELNQFWGFSSRGYTVVDCLSDSIIMDTVTGYRLVMGVSYSAADRKVYAEYTALSVFSMESLRPVKSVPLPPQETKGVLVHVAAARKLYGAVLTSSSTATDSIYVLDTRTDSIVSRFDARHMIGAMCEDATGRYVYCTAVSDTHPGPESLLVIDTRCDSIVSTTPVPDMAGTFAGYWLVPNRHTGRIYVGPGANGRLVVLRDSVVIGVEEWKHATYAPVVPQTIVSRSLPLGSMTRADLYDASGRRAVTLRPGANDISHLVPGVYFVREGPQAASLELQAVRKIVIAK</sequence>
<gene>
    <name evidence="1" type="ORF">FJY68_12800</name>
</gene>
<proteinExistence type="predicted"/>
<dbReference type="AlphaFoldDB" id="A0A937XFY9"/>
<organism evidence="1 2">
    <name type="scientific">candidate division WOR-3 bacterium</name>
    <dbReference type="NCBI Taxonomy" id="2052148"/>
    <lineage>
        <taxon>Bacteria</taxon>
        <taxon>Bacteria division WOR-3</taxon>
    </lineage>
</organism>
<dbReference type="SUPFAM" id="SSF50969">
    <property type="entry name" value="YVTN repeat-like/Quinoprotein amine dehydrogenase"/>
    <property type="match status" value="2"/>
</dbReference>
<dbReference type="PANTHER" id="PTHR47197">
    <property type="entry name" value="PROTEIN NIRF"/>
    <property type="match status" value="1"/>
</dbReference>
<dbReference type="InterPro" id="IPR015943">
    <property type="entry name" value="WD40/YVTN_repeat-like_dom_sf"/>
</dbReference>
<accession>A0A937XFY9</accession>
<evidence type="ECO:0008006" key="3">
    <source>
        <dbReference type="Google" id="ProtNLM"/>
    </source>
</evidence>
<dbReference type="InterPro" id="IPR011044">
    <property type="entry name" value="Quino_amine_DH_bsu"/>
</dbReference>
<dbReference type="EMBL" id="VGIR01000120">
    <property type="protein sequence ID" value="MBM3332703.1"/>
    <property type="molecule type" value="Genomic_DNA"/>
</dbReference>
<dbReference type="Gene3D" id="2.130.10.10">
    <property type="entry name" value="YVTN repeat-like/Quinoprotein amine dehydrogenase"/>
    <property type="match status" value="3"/>
</dbReference>
<dbReference type="Proteomes" id="UP000779900">
    <property type="component" value="Unassembled WGS sequence"/>
</dbReference>